<dbReference type="InterPro" id="IPR041489">
    <property type="entry name" value="PDZ_6"/>
</dbReference>
<evidence type="ECO:0000256" key="3">
    <source>
        <dbReference type="ARBA" id="ARBA00022670"/>
    </source>
</evidence>
<dbReference type="SUPFAM" id="SSF50156">
    <property type="entry name" value="PDZ domain-like"/>
    <property type="match status" value="2"/>
</dbReference>
<keyword evidence="7 10" id="KW-1133">Transmembrane helix</keyword>
<reference evidence="12" key="1">
    <citation type="submission" date="2018-05" db="EMBL/GenBank/DDBJ databases">
        <authorList>
            <person name="Lanie J.A."/>
            <person name="Ng W.-L."/>
            <person name="Kazmierczak K.M."/>
            <person name="Andrzejewski T.M."/>
            <person name="Davidsen T.M."/>
            <person name="Wayne K.J."/>
            <person name="Tettelin H."/>
            <person name="Glass J.I."/>
            <person name="Rusch D."/>
            <person name="Podicherti R."/>
            <person name="Tsui H.-C.T."/>
            <person name="Winkler M.E."/>
        </authorList>
    </citation>
    <scope>NUCLEOTIDE SEQUENCE</scope>
</reference>
<dbReference type="Pfam" id="PF02163">
    <property type="entry name" value="Peptidase_M50"/>
    <property type="match status" value="1"/>
</dbReference>
<dbReference type="GO" id="GO:0006508">
    <property type="term" value="P:proteolysis"/>
    <property type="evidence" value="ECO:0007669"/>
    <property type="project" value="UniProtKB-KW"/>
</dbReference>
<gene>
    <name evidence="12" type="ORF">METZ01_LOCUS61106</name>
</gene>
<dbReference type="NCBIfam" id="TIGR00054">
    <property type="entry name" value="RIP metalloprotease RseP"/>
    <property type="match status" value="1"/>
</dbReference>
<dbReference type="InterPro" id="IPR036034">
    <property type="entry name" value="PDZ_sf"/>
</dbReference>
<dbReference type="SMART" id="SM00228">
    <property type="entry name" value="PDZ"/>
    <property type="match status" value="2"/>
</dbReference>
<evidence type="ECO:0000256" key="5">
    <source>
        <dbReference type="ARBA" id="ARBA00022801"/>
    </source>
</evidence>
<evidence type="ECO:0000259" key="11">
    <source>
        <dbReference type="PROSITE" id="PS50106"/>
    </source>
</evidence>
<evidence type="ECO:0000256" key="10">
    <source>
        <dbReference type="SAM" id="Phobius"/>
    </source>
</evidence>
<evidence type="ECO:0000256" key="2">
    <source>
        <dbReference type="ARBA" id="ARBA00004141"/>
    </source>
</evidence>
<name>A0A381SW74_9ZZZZ</name>
<keyword evidence="4 10" id="KW-0812">Transmembrane</keyword>
<proteinExistence type="predicted"/>
<dbReference type="Pfam" id="PF17820">
    <property type="entry name" value="PDZ_6"/>
    <property type="match status" value="2"/>
</dbReference>
<dbReference type="AlphaFoldDB" id="A0A381SW74"/>
<dbReference type="PROSITE" id="PS50106">
    <property type="entry name" value="PDZ"/>
    <property type="match status" value="1"/>
</dbReference>
<keyword evidence="6" id="KW-0862">Zinc</keyword>
<evidence type="ECO:0000256" key="9">
    <source>
        <dbReference type="ARBA" id="ARBA00023136"/>
    </source>
</evidence>
<feature type="domain" description="PDZ" evidence="11">
    <location>
        <begin position="118"/>
        <end position="196"/>
    </location>
</feature>
<dbReference type="PANTHER" id="PTHR42837:SF2">
    <property type="entry name" value="MEMBRANE METALLOPROTEASE ARASP2, CHLOROPLASTIC-RELATED"/>
    <property type="match status" value="1"/>
</dbReference>
<evidence type="ECO:0000313" key="12">
    <source>
        <dbReference type="EMBL" id="SVA08252.1"/>
    </source>
</evidence>
<evidence type="ECO:0000256" key="1">
    <source>
        <dbReference type="ARBA" id="ARBA00001947"/>
    </source>
</evidence>
<feature type="transmembrane region" description="Helical" evidence="10">
    <location>
        <begin position="343"/>
        <end position="366"/>
    </location>
</feature>
<sequence>MLTSIAAFTFVLGVLVFVHEMGHYLMARRIGIRVLTFSLGFGPKLLTVRRGDTDYCISAIPLGGYVKMAGENPDDVRSGADDEFLSKTKWERFQVLIMGPTMNILLAFVVMAVVLYQGADVPAYEEQPPIVGYVMEASPAEQSGIRVGDLILSIGGRPVQTWEELFVTVMPRAERELEVVLRRGLQEVTTQVTPEAQTQFQVGDLGVVPIMQPQILNVMTGDPADLAGIRPRDVITAVNDEPITRDNPFVETINANADVALMLTVVRGGQTLKIEVTPALRGNVGLIGVELSPFEVRTIEPGPLQAIQMSFEKNYAWSGLIFQTLGGLLTSETSPKQLVGPLGIAQLSGGAAQIGLVALFTLMAMISLNLGILNLLPIPVLDGGHIFIMALEGLSRRDFSVRIKEKIQLAGFVVLLMLMITVIYNDLTRINWGEWLGL</sequence>
<dbReference type="CDD" id="cd23081">
    <property type="entry name" value="cpPDZ_EcRseP-like"/>
    <property type="match status" value="1"/>
</dbReference>
<evidence type="ECO:0000256" key="8">
    <source>
        <dbReference type="ARBA" id="ARBA00023049"/>
    </source>
</evidence>
<protein>
    <recommendedName>
        <fullName evidence="11">PDZ domain-containing protein</fullName>
    </recommendedName>
</protein>
<evidence type="ECO:0000256" key="6">
    <source>
        <dbReference type="ARBA" id="ARBA00022833"/>
    </source>
</evidence>
<dbReference type="InterPro" id="IPR001478">
    <property type="entry name" value="PDZ"/>
</dbReference>
<feature type="transmembrane region" description="Helical" evidence="10">
    <location>
        <begin position="6"/>
        <end position="26"/>
    </location>
</feature>
<dbReference type="CDD" id="cd06163">
    <property type="entry name" value="S2P-M50_PDZ_RseP-like"/>
    <property type="match status" value="1"/>
</dbReference>
<comment type="cofactor">
    <cofactor evidence="1">
        <name>Zn(2+)</name>
        <dbReference type="ChEBI" id="CHEBI:29105"/>
    </cofactor>
</comment>
<feature type="transmembrane region" description="Helical" evidence="10">
    <location>
        <begin position="95"/>
        <end position="116"/>
    </location>
</feature>
<keyword evidence="9 10" id="KW-0472">Membrane</keyword>
<dbReference type="PANTHER" id="PTHR42837">
    <property type="entry name" value="REGULATOR OF SIGMA-E PROTEASE RSEP"/>
    <property type="match status" value="1"/>
</dbReference>
<keyword evidence="3" id="KW-0645">Protease</keyword>
<evidence type="ECO:0000256" key="4">
    <source>
        <dbReference type="ARBA" id="ARBA00022692"/>
    </source>
</evidence>
<dbReference type="Gene3D" id="2.30.42.10">
    <property type="match status" value="2"/>
</dbReference>
<dbReference type="GO" id="GO:0004222">
    <property type="term" value="F:metalloendopeptidase activity"/>
    <property type="evidence" value="ECO:0007669"/>
    <property type="project" value="InterPro"/>
</dbReference>
<comment type="subcellular location">
    <subcellularLocation>
        <location evidence="2">Membrane</location>
        <topology evidence="2">Multi-pass membrane protein</topology>
    </subcellularLocation>
</comment>
<dbReference type="EMBL" id="UINC01003665">
    <property type="protein sequence ID" value="SVA08252.1"/>
    <property type="molecule type" value="Genomic_DNA"/>
</dbReference>
<dbReference type="GO" id="GO:0016020">
    <property type="term" value="C:membrane"/>
    <property type="evidence" value="ECO:0007669"/>
    <property type="project" value="UniProtKB-SubCell"/>
</dbReference>
<keyword evidence="8" id="KW-0482">Metalloprotease</keyword>
<dbReference type="InterPro" id="IPR008915">
    <property type="entry name" value="Peptidase_M50"/>
</dbReference>
<feature type="transmembrane region" description="Helical" evidence="10">
    <location>
        <begin position="407"/>
        <end position="424"/>
    </location>
</feature>
<dbReference type="InterPro" id="IPR004387">
    <property type="entry name" value="Pept_M50_Zn"/>
</dbReference>
<organism evidence="12">
    <name type="scientific">marine metagenome</name>
    <dbReference type="NCBI Taxonomy" id="408172"/>
    <lineage>
        <taxon>unclassified sequences</taxon>
        <taxon>metagenomes</taxon>
        <taxon>ecological metagenomes</taxon>
    </lineage>
</organism>
<evidence type="ECO:0000256" key="7">
    <source>
        <dbReference type="ARBA" id="ARBA00022989"/>
    </source>
</evidence>
<keyword evidence="5" id="KW-0378">Hydrolase</keyword>
<accession>A0A381SW74</accession>